<evidence type="ECO:0000313" key="8">
    <source>
        <dbReference type="EMBL" id="KNC46353.1"/>
    </source>
</evidence>
<dbReference type="SUPFAM" id="SSF49899">
    <property type="entry name" value="Concanavalin A-like lectins/glucanases"/>
    <property type="match status" value="1"/>
</dbReference>
<dbReference type="Proteomes" id="UP000054408">
    <property type="component" value="Unassembled WGS sequence"/>
</dbReference>
<keyword evidence="9" id="KW-1185">Reference proteome</keyword>
<dbReference type="PANTHER" id="PTHR13363:SF5">
    <property type="entry name" value="E3 UBIQUITIN-PROTEIN LIGASE RNF123"/>
    <property type="match status" value="1"/>
</dbReference>
<dbReference type="GO" id="GO:0004842">
    <property type="term" value="F:ubiquitin-protein transferase activity"/>
    <property type="evidence" value="ECO:0007669"/>
    <property type="project" value="InterPro"/>
</dbReference>
<gene>
    <name evidence="8" type="ORF">AMSG_02805</name>
</gene>
<evidence type="ECO:0000259" key="7">
    <source>
        <dbReference type="PROSITE" id="PS50188"/>
    </source>
</evidence>
<protein>
    <submittedName>
        <fullName evidence="8">E3 ubiquitin-protein ligase RNF123</fullName>
    </submittedName>
</protein>
<dbReference type="InterPro" id="IPR057987">
    <property type="entry name" value="TPR_RNF123/RKP"/>
</dbReference>
<accession>A0A0L0D4X1</accession>
<evidence type="ECO:0000256" key="2">
    <source>
        <dbReference type="ARBA" id="ARBA00022771"/>
    </source>
</evidence>
<dbReference type="InterPro" id="IPR001870">
    <property type="entry name" value="B30.2/SPRY"/>
</dbReference>
<evidence type="ECO:0000256" key="4">
    <source>
        <dbReference type="PROSITE-ProRule" id="PRU00175"/>
    </source>
</evidence>
<reference evidence="8 9" key="1">
    <citation type="submission" date="2010-05" db="EMBL/GenBank/DDBJ databases">
        <title>The Genome Sequence of Thecamonas trahens ATCC 50062.</title>
        <authorList>
            <consortium name="The Broad Institute Genome Sequencing Platform"/>
            <person name="Russ C."/>
            <person name="Cuomo C."/>
            <person name="Shea T."/>
            <person name="Young S.K."/>
            <person name="Zeng Q."/>
            <person name="Koehrsen M."/>
            <person name="Haas B."/>
            <person name="Borodovsky M."/>
            <person name="Guigo R."/>
            <person name="Alvarado L."/>
            <person name="Berlin A."/>
            <person name="Bochicchio J."/>
            <person name="Borenstein D."/>
            <person name="Chapman S."/>
            <person name="Chen Z."/>
            <person name="Freedman E."/>
            <person name="Gellesch M."/>
            <person name="Goldberg J."/>
            <person name="Griggs A."/>
            <person name="Gujja S."/>
            <person name="Heilman E."/>
            <person name="Heiman D."/>
            <person name="Hepburn T."/>
            <person name="Howarth C."/>
            <person name="Jen D."/>
            <person name="Larson L."/>
            <person name="Mehta T."/>
            <person name="Park D."/>
            <person name="Pearson M."/>
            <person name="Roberts A."/>
            <person name="Saif S."/>
            <person name="Shenoy N."/>
            <person name="Sisk P."/>
            <person name="Stolte C."/>
            <person name="Sykes S."/>
            <person name="Thomson T."/>
            <person name="Walk T."/>
            <person name="White J."/>
            <person name="Yandava C."/>
            <person name="Burger G."/>
            <person name="Gray M.W."/>
            <person name="Holland P.W.H."/>
            <person name="King N."/>
            <person name="Lang F.B.F."/>
            <person name="Roger A.J."/>
            <person name="Ruiz-Trillo I."/>
            <person name="Lander E."/>
            <person name="Nusbaum C."/>
        </authorList>
    </citation>
    <scope>NUCLEOTIDE SEQUENCE [LARGE SCALE GENOMIC DNA]</scope>
    <source>
        <strain evidence="8 9">ATCC 50062</strain>
    </source>
</reference>
<evidence type="ECO:0000256" key="3">
    <source>
        <dbReference type="ARBA" id="ARBA00022833"/>
    </source>
</evidence>
<evidence type="ECO:0000313" key="9">
    <source>
        <dbReference type="Proteomes" id="UP000054408"/>
    </source>
</evidence>
<dbReference type="CDD" id="cd16541">
    <property type="entry name" value="RING-HC_RNF123"/>
    <property type="match status" value="1"/>
</dbReference>
<dbReference type="Pfam" id="PF13920">
    <property type="entry name" value="zf-C3HC4_3"/>
    <property type="match status" value="1"/>
</dbReference>
<dbReference type="GO" id="GO:0051603">
    <property type="term" value="P:proteolysis involved in protein catabolic process"/>
    <property type="evidence" value="ECO:0007669"/>
    <property type="project" value="TreeGrafter"/>
</dbReference>
<dbReference type="AlphaFoldDB" id="A0A0L0D4X1"/>
<dbReference type="eggNOG" id="KOG4692">
    <property type="taxonomic scope" value="Eukaryota"/>
</dbReference>
<sequence>MAAATEADEHAFQLDRFLRYTFRLPLATAPDRLSLANLSAHLGARLAAADSADEDDLDDVFEYARMGMPDPGASAPSSSSTSSSKPNASQSDAAAALAAAAAATESHAHTLGGLHVPGLDLQTLARDGAVLVDRICPRRDEARGKLGGSIAGLMVTLGDTSCKLEEVLGGFRIESAINFASVVGTTAVFASKWMYEVVLETEGVMQIGWATMGCKFTTEEGVGDSPDSYAYDGSRVRKWNCASYEYGERWKAGDVIGVAIDLDDGTISFYRNGLDLGVAFTDVAFAAPGMAYFPSVSLSRHERVWVNLGASPFRFAVPGYAPLSQPPPPLATAQSAYLCGALKRAVPYFASGNLASPLSAASADNSATFAAIEQMVVGTRIFQSLVPLLASPYLVGSHFLPLLLYLNSRPERNLIASLVACMERVCESHELTAIAGRVMERLGHLAASTAISPRCSSGPLVIVRLANALVAQPAWRRSWLQTQSFSNSLEFLFALKHPSEEELAVLLPHVWWERAGSHLSNAGFDASAVFSAEKHASAVAELGGALGSIERAQHALLSLLLEVEPEATTSWLAELVYRNRGVSRNLKPMGLSMRSALINIFFALADIVFPDGPQSAAAAAASFPLHYFVRDDANDAHGMIVPDVDRVSGMISHLRKAVPAPDDECDADVAASLGIRSALLLDALVLLYVDGLALQAKASLIETQELRQALLDLDDKLALRLARSLGASPSRLFHAIEAAARKVSWSSLVVHTKAKSVAIFAFHHFLASLLERASPAAIAVAHNAAAAKDDEPGSGWPPPSWELAYLPALYLDAAVDAFHLLRRAIEPYPLVETGHQCLVFLQWTVAHFSDRRIHNPDLRDLLLQSLSLLLQYEEFVELLESDLFTASYLVPRLLAAYDDRFWVTVTITTMLLRIFKGTGFGSRALRKRGKRSTPRYRLPDPQANVASPLFQAAFVASYLNAPDLLSLFVNTAFNSLNWSLTELSVALDQHLALRAAGELHSSTRKLGVMFALAVNLLRVLEFTASYLPQLFAEEACGEVAPPAGLAPPEVNMMRMIEVVAVVLAQYTTGPDARLFADVQMQLERPGAEPIMPQTDMLKAVAGILVALDRPMVAAGNTRGVVDALLLSASFEVGSLEFVTDALAAAPDVDALADLTSRVTAAAGSRSQLLAGASVSRSPSGDVCTICYASLINATFEPCKHRACYGCMTRQLLNVHRCFFCNADVATVVRDGSASTPQDTEVVVLAHSASSEIL</sequence>
<dbReference type="Pfam" id="PF00622">
    <property type="entry name" value="SPRY"/>
    <property type="match status" value="1"/>
</dbReference>
<dbReference type="SMART" id="SM00449">
    <property type="entry name" value="SPRY"/>
    <property type="match status" value="1"/>
</dbReference>
<dbReference type="GO" id="GO:0008270">
    <property type="term" value="F:zinc ion binding"/>
    <property type="evidence" value="ECO:0007669"/>
    <property type="project" value="UniProtKB-KW"/>
</dbReference>
<dbReference type="GO" id="GO:0005737">
    <property type="term" value="C:cytoplasm"/>
    <property type="evidence" value="ECO:0007669"/>
    <property type="project" value="TreeGrafter"/>
</dbReference>
<dbReference type="RefSeq" id="XP_013760646.1">
    <property type="nucleotide sequence ID" value="XM_013905192.1"/>
</dbReference>
<dbReference type="PANTHER" id="PTHR13363">
    <property type="entry name" value="RING FINGER AND SRY DOMAIN-CONTAINING"/>
    <property type="match status" value="1"/>
</dbReference>
<feature type="domain" description="B30.2/SPRY" evidence="7">
    <location>
        <begin position="114"/>
        <end position="313"/>
    </location>
</feature>
<dbReference type="OrthoDB" id="566440at2759"/>
<feature type="domain" description="RING-type" evidence="6">
    <location>
        <begin position="1183"/>
        <end position="1221"/>
    </location>
</feature>
<name>A0A0L0D4X1_THETB</name>
<keyword evidence="1" id="KW-0479">Metal-binding</keyword>
<dbReference type="eggNOG" id="KOG2242">
    <property type="taxonomic scope" value="Eukaryota"/>
</dbReference>
<feature type="region of interest" description="Disordered" evidence="5">
    <location>
        <begin position="64"/>
        <end position="90"/>
    </location>
</feature>
<dbReference type="InterPro" id="IPR001841">
    <property type="entry name" value="Znf_RING"/>
</dbReference>
<dbReference type="InterPro" id="IPR013320">
    <property type="entry name" value="ConA-like_dom_sf"/>
</dbReference>
<keyword evidence="3" id="KW-0862">Zinc</keyword>
<dbReference type="GeneID" id="25562457"/>
<dbReference type="InterPro" id="IPR003877">
    <property type="entry name" value="SPRY_dom"/>
</dbReference>
<organism evidence="8 9">
    <name type="scientific">Thecamonas trahens ATCC 50062</name>
    <dbReference type="NCBI Taxonomy" id="461836"/>
    <lineage>
        <taxon>Eukaryota</taxon>
        <taxon>Apusozoa</taxon>
        <taxon>Apusomonadida</taxon>
        <taxon>Apusomonadidae</taxon>
        <taxon>Thecamonas</taxon>
    </lineage>
</organism>
<dbReference type="InterPro" id="IPR043136">
    <property type="entry name" value="B30.2/SPRY_sf"/>
</dbReference>
<dbReference type="InterPro" id="IPR045129">
    <property type="entry name" value="RNF123/RKP/RSPRY1"/>
</dbReference>
<evidence type="ECO:0000259" key="6">
    <source>
        <dbReference type="PROSITE" id="PS50089"/>
    </source>
</evidence>
<feature type="compositionally biased region" description="Low complexity" evidence="5">
    <location>
        <begin position="71"/>
        <end position="90"/>
    </location>
</feature>
<dbReference type="STRING" id="461836.A0A0L0D4X1"/>
<dbReference type="Pfam" id="PF25576">
    <property type="entry name" value="TPR_RNF123"/>
    <property type="match status" value="1"/>
</dbReference>
<dbReference type="PROSITE" id="PS50188">
    <property type="entry name" value="B302_SPRY"/>
    <property type="match status" value="1"/>
</dbReference>
<keyword evidence="2 4" id="KW-0863">Zinc-finger</keyword>
<dbReference type="Gene3D" id="3.30.40.10">
    <property type="entry name" value="Zinc/RING finger domain, C3HC4 (zinc finger)"/>
    <property type="match status" value="1"/>
</dbReference>
<dbReference type="PROSITE" id="PS50089">
    <property type="entry name" value="ZF_RING_2"/>
    <property type="match status" value="1"/>
</dbReference>
<proteinExistence type="predicted"/>
<dbReference type="Gene3D" id="2.60.120.920">
    <property type="match status" value="1"/>
</dbReference>
<dbReference type="OMA" id="LCCFHRL"/>
<dbReference type="SUPFAM" id="SSF57850">
    <property type="entry name" value="RING/U-box"/>
    <property type="match status" value="1"/>
</dbReference>
<evidence type="ECO:0000256" key="5">
    <source>
        <dbReference type="SAM" id="MobiDB-lite"/>
    </source>
</evidence>
<dbReference type="InterPro" id="IPR013083">
    <property type="entry name" value="Znf_RING/FYVE/PHD"/>
</dbReference>
<evidence type="ECO:0000256" key="1">
    <source>
        <dbReference type="ARBA" id="ARBA00022723"/>
    </source>
</evidence>
<dbReference type="EMBL" id="GL349442">
    <property type="protein sequence ID" value="KNC46353.1"/>
    <property type="molecule type" value="Genomic_DNA"/>
</dbReference>